<evidence type="ECO:0000313" key="2">
    <source>
        <dbReference type="Proteomes" id="UP000747542"/>
    </source>
</evidence>
<evidence type="ECO:0000313" key="1">
    <source>
        <dbReference type="EMBL" id="KAG7160836.1"/>
    </source>
</evidence>
<dbReference type="Proteomes" id="UP000747542">
    <property type="component" value="Unassembled WGS sequence"/>
</dbReference>
<name>A0A8J5MRE8_HOMAM</name>
<sequence length="12" mass="1238">MLSGESWSGVSV</sequence>
<proteinExistence type="predicted"/>
<accession>A0A8J5MRE8</accession>
<reference evidence="1" key="1">
    <citation type="journal article" date="2021" name="Sci. Adv.">
        <title>The American lobster genome reveals insights on longevity, neural, and immune adaptations.</title>
        <authorList>
            <person name="Polinski J.M."/>
            <person name="Zimin A.V."/>
            <person name="Clark K.F."/>
            <person name="Kohn A.B."/>
            <person name="Sadowski N."/>
            <person name="Timp W."/>
            <person name="Ptitsyn A."/>
            <person name="Khanna P."/>
            <person name="Romanova D.Y."/>
            <person name="Williams P."/>
            <person name="Greenwood S.J."/>
            <person name="Moroz L.L."/>
            <person name="Walt D.R."/>
            <person name="Bodnar A.G."/>
        </authorList>
    </citation>
    <scope>NUCLEOTIDE SEQUENCE</scope>
    <source>
        <strain evidence="1">GMGI-L3</strain>
    </source>
</reference>
<protein>
    <submittedName>
        <fullName evidence="1">Uncharacterized protein</fullName>
    </submittedName>
</protein>
<dbReference type="EMBL" id="JAHLQT010030594">
    <property type="protein sequence ID" value="KAG7160836.1"/>
    <property type="molecule type" value="Genomic_DNA"/>
</dbReference>
<keyword evidence="2" id="KW-1185">Reference proteome</keyword>
<gene>
    <name evidence="1" type="ORF">Hamer_G007594</name>
</gene>
<organism evidence="1 2">
    <name type="scientific">Homarus americanus</name>
    <name type="common">American lobster</name>
    <dbReference type="NCBI Taxonomy" id="6706"/>
    <lineage>
        <taxon>Eukaryota</taxon>
        <taxon>Metazoa</taxon>
        <taxon>Ecdysozoa</taxon>
        <taxon>Arthropoda</taxon>
        <taxon>Crustacea</taxon>
        <taxon>Multicrustacea</taxon>
        <taxon>Malacostraca</taxon>
        <taxon>Eumalacostraca</taxon>
        <taxon>Eucarida</taxon>
        <taxon>Decapoda</taxon>
        <taxon>Pleocyemata</taxon>
        <taxon>Astacidea</taxon>
        <taxon>Nephropoidea</taxon>
        <taxon>Nephropidae</taxon>
        <taxon>Homarus</taxon>
    </lineage>
</organism>
<comment type="caution">
    <text evidence="1">The sequence shown here is derived from an EMBL/GenBank/DDBJ whole genome shotgun (WGS) entry which is preliminary data.</text>
</comment>